<dbReference type="PANTHER" id="PTHR48277">
    <property type="entry name" value="MITOCHONDRIAL RIBOSOMAL PROTEIN S5"/>
    <property type="match status" value="1"/>
</dbReference>
<dbReference type="Pfam" id="PF03719">
    <property type="entry name" value="Ribosomal_S5_C"/>
    <property type="match status" value="1"/>
</dbReference>
<evidence type="ECO:0000256" key="4">
    <source>
        <dbReference type="ARBA" id="ARBA00023128"/>
    </source>
</evidence>
<comment type="subcellular location">
    <subcellularLocation>
        <location evidence="1">Mitochondrion</location>
    </subcellularLocation>
</comment>
<dbReference type="Proteomes" id="UP001150538">
    <property type="component" value="Unassembled WGS sequence"/>
</dbReference>
<evidence type="ECO:0000256" key="5">
    <source>
        <dbReference type="ARBA" id="ARBA00023274"/>
    </source>
</evidence>
<dbReference type="GO" id="GO:0005743">
    <property type="term" value="C:mitochondrial inner membrane"/>
    <property type="evidence" value="ECO:0007669"/>
    <property type="project" value="UniProtKB-ARBA"/>
</dbReference>
<evidence type="ECO:0000256" key="1">
    <source>
        <dbReference type="ARBA" id="ARBA00004173"/>
    </source>
</evidence>
<dbReference type="InterPro" id="IPR020568">
    <property type="entry name" value="Ribosomal_Su5_D2-typ_SF"/>
</dbReference>
<dbReference type="SUPFAM" id="SSF54768">
    <property type="entry name" value="dsRNA-binding domain-like"/>
    <property type="match status" value="1"/>
</dbReference>
<protein>
    <recommendedName>
        <fullName evidence="6">Small ribosomal subunit protein uS5m</fullName>
    </recommendedName>
    <alternativeName>
        <fullName evidence="7">28S ribosomal protein S5, mitochondrial</fullName>
    </alternativeName>
</protein>
<keyword evidence="12" id="KW-1185">Reference proteome</keyword>
<dbReference type="Pfam" id="PF00333">
    <property type="entry name" value="Ribosomal_S5"/>
    <property type="match status" value="1"/>
</dbReference>
<dbReference type="EMBL" id="JANBPU010000005">
    <property type="protein sequence ID" value="KAJ1921348.1"/>
    <property type="molecule type" value="Genomic_DNA"/>
</dbReference>
<dbReference type="InterPro" id="IPR014721">
    <property type="entry name" value="Ribsml_uS5_D2-typ_fold_subgr"/>
</dbReference>
<dbReference type="SUPFAM" id="SSF54211">
    <property type="entry name" value="Ribosomal protein S5 domain 2-like"/>
    <property type="match status" value="1"/>
</dbReference>
<comment type="caution">
    <text evidence="11">The sequence shown here is derived from an EMBL/GenBank/DDBJ whole genome shotgun (WGS) entry which is preliminary data.</text>
</comment>
<dbReference type="InterPro" id="IPR018192">
    <property type="entry name" value="Ribosomal_uS5_N_CS"/>
</dbReference>
<dbReference type="FunFam" id="3.30.230.10:FF:000002">
    <property type="entry name" value="30S ribosomal protein S5"/>
    <property type="match status" value="1"/>
</dbReference>
<evidence type="ECO:0000256" key="9">
    <source>
        <dbReference type="RuleBase" id="RU003823"/>
    </source>
</evidence>
<dbReference type="Gene3D" id="3.30.160.20">
    <property type="match status" value="1"/>
</dbReference>
<dbReference type="GO" id="GO:0005763">
    <property type="term" value="C:mitochondrial small ribosomal subunit"/>
    <property type="evidence" value="ECO:0007669"/>
    <property type="project" value="UniProtKB-ARBA"/>
</dbReference>
<dbReference type="InterPro" id="IPR013810">
    <property type="entry name" value="Ribosomal_uS5_N"/>
</dbReference>
<evidence type="ECO:0000256" key="3">
    <source>
        <dbReference type="ARBA" id="ARBA00022980"/>
    </source>
</evidence>
<dbReference type="PROSITE" id="PS00585">
    <property type="entry name" value="RIBOSOMAL_S5"/>
    <property type="match status" value="1"/>
</dbReference>
<evidence type="ECO:0000259" key="10">
    <source>
        <dbReference type="PROSITE" id="PS50881"/>
    </source>
</evidence>
<gene>
    <name evidence="11" type="primary">MRPS5</name>
    <name evidence="11" type="ORF">H4219_000665</name>
</gene>
<evidence type="ECO:0000313" key="11">
    <source>
        <dbReference type="EMBL" id="KAJ1921348.1"/>
    </source>
</evidence>
<dbReference type="GO" id="GO:0006412">
    <property type="term" value="P:translation"/>
    <property type="evidence" value="ECO:0007669"/>
    <property type="project" value="InterPro"/>
</dbReference>
<dbReference type="PROSITE" id="PS50881">
    <property type="entry name" value="S5_DSRBD"/>
    <property type="match status" value="1"/>
</dbReference>
<evidence type="ECO:0000256" key="6">
    <source>
        <dbReference type="ARBA" id="ARBA00039335"/>
    </source>
</evidence>
<proteinExistence type="inferred from homology"/>
<sequence>MSLLCRLRSAAFAGKNATRVLYAPFSTNLPQNGQKVLLTVNEAKSLPDFSKIDPVYDDVVSNESVIDLWKKNQAKYGVSGEHLNAIEKMRMQDRPPYLVYEPKRSDLVSEVDDLIWTKDLGIPFEQYRKLKKKVIHIRRVVQMTRKGKIPSMSALVVVGNGMGGAGYGEAKDSEVPHAVMKATREAIKRIRNIPLYDDRTIHHDIYHKFKATKIHFWARRPGFGCRVNHVIHEICDCIGLQDLAGKVRGSRNPLNVVKGTFAALATQQIPEDIARSRGLRLVDVNHIYYGGTK</sequence>
<dbReference type="Gene3D" id="3.30.230.10">
    <property type="match status" value="1"/>
</dbReference>
<dbReference type="AlphaFoldDB" id="A0A9W8A266"/>
<keyword evidence="5 8" id="KW-0687">Ribonucleoprotein</keyword>
<dbReference type="GO" id="GO:0003735">
    <property type="term" value="F:structural constituent of ribosome"/>
    <property type="evidence" value="ECO:0007669"/>
    <property type="project" value="UniProtKB-UniRule"/>
</dbReference>
<dbReference type="InterPro" id="IPR005324">
    <property type="entry name" value="Ribosomal_uS5_C"/>
</dbReference>
<organism evidence="11 12">
    <name type="scientific">Mycoemilia scoparia</name>
    <dbReference type="NCBI Taxonomy" id="417184"/>
    <lineage>
        <taxon>Eukaryota</taxon>
        <taxon>Fungi</taxon>
        <taxon>Fungi incertae sedis</taxon>
        <taxon>Zoopagomycota</taxon>
        <taxon>Kickxellomycotina</taxon>
        <taxon>Kickxellomycetes</taxon>
        <taxon>Kickxellales</taxon>
        <taxon>Kickxellaceae</taxon>
        <taxon>Mycoemilia</taxon>
    </lineage>
</organism>
<evidence type="ECO:0000256" key="8">
    <source>
        <dbReference type="PROSITE-ProRule" id="PRU00268"/>
    </source>
</evidence>
<dbReference type="PANTHER" id="PTHR48277:SF1">
    <property type="entry name" value="MITOCHONDRIAL RIBOSOMAL PROTEIN S5"/>
    <property type="match status" value="1"/>
</dbReference>
<dbReference type="OrthoDB" id="309483at2759"/>
<evidence type="ECO:0000256" key="7">
    <source>
        <dbReference type="ARBA" id="ARBA00041606"/>
    </source>
</evidence>
<feature type="domain" description="S5 DRBM" evidence="10">
    <location>
        <begin position="130"/>
        <end position="193"/>
    </location>
</feature>
<dbReference type="InterPro" id="IPR000851">
    <property type="entry name" value="Ribosomal_uS5"/>
</dbReference>
<keyword evidence="3 8" id="KW-0689">Ribosomal protein</keyword>
<keyword evidence="4" id="KW-0496">Mitochondrion</keyword>
<dbReference type="GO" id="GO:0003723">
    <property type="term" value="F:RNA binding"/>
    <property type="evidence" value="ECO:0007669"/>
    <property type="project" value="InterPro"/>
</dbReference>
<name>A0A9W8A266_9FUNG</name>
<evidence type="ECO:0000256" key="2">
    <source>
        <dbReference type="ARBA" id="ARBA00008945"/>
    </source>
</evidence>
<dbReference type="FunFam" id="3.30.160.20:FF:000022">
    <property type="entry name" value="28S ribosomal protein S5, mitochondrial"/>
    <property type="match status" value="1"/>
</dbReference>
<reference evidence="11" key="1">
    <citation type="submission" date="2022-07" db="EMBL/GenBank/DDBJ databases">
        <title>Phylogenomic reconstructions and comparative analyses of Kickxellomycotina fungi.</title>
        <authorList>
            <person name="Reynolds N.K."/>
            <person name="Stajich J.E."/>
            <person name="Barry K."/>
            <person name="Grigoriev I.V."/>
            <person name="Crous P."/>
            <person name="Smith M.E."/>
        </authorList>
    </citation>
    <scope>NUCLEOTIDE SEQUENCE</scope>
    <source>
        <strain evidence="11">NBRC 100468</strain>
    </source>
</reference>
<evidence type="ECO:0000313" key="12">
    <source>
        <dbReference type="Proteomes" id="UP001150538"/>
    </source>
</evidence>
<comment type="similarity">
    <text evidence="2 9">Belongs to the universal ribosomal protein uS5 family.</text>
</comment>
<accession>A0A9W8A266</accession>